<accession>A6DG07</accession>
<dbReference type="EC" id="1.4.1.1" evidence="2 5"/>
<dbReference type="NCBIfam" id="TIGR00518">
    <property type="entry name" value="alaDH"/>
    <property type="match status" value="1"/>
</dbReference>
<dbReference type="InterPro" id="IPR036291">
    <property type="entry name" value="NAD(P)-bd_dom_sf"/>
</dbReference>
<keyword evidence="8" id="KW-0547">Nucleotide-binding</keyword>
<keyword evidence="3 5" id="KW-0560">Oxidoreductase</keyword>
<protein>
    <recommendedName>
        <fullName evidence="2 5">Alanine dehydrogenase</fullName>
        <ecNumber evidence="2 5">1.4.1.1</ecNumber>
    </recommendedName>
</protein>
<feature type="binding site" evidence="8">
    <location>
        <position position="279"/>
    </location>
    <ligand>
        <name>NAD(+)</name>
        <dbReference type="ChEBI" id="CHEBI:57540"/>
    </ligand>
</feature>
<dbReference type="SUPFAM" id="SSF51735">
    <property type="entry name" value="NAD(P)-binding Rossmann-fold domains"/>
    <property type="match status" value="1"/>
</dbReference>
<evidence type="ECO:0000256" key="3">
    <source>
        <dbReference type="ARBA" id="ARBA00023002"/>
    </source>
</evidence>
<keyword evidence="12" id="KW-1185">Reference proteome</keyword>
<dbReference type="InterPro" id="IPR008141">
    <property type="entry name" value="Ala_DH"/>
</dbReference>
<reference evidence="11 12" key="1">
    <citation type="journal article" date="2010" name="J. Bacteriol.">
        <title>Genome sequence of Lentisphaera araneosa HTCC2155T, the type species of the order Lentisphaerales in the phylum Lentisphaerae.</title>
        <authorList>
            <person name="Thrash J.C."/>
            <person name="Cho J.C."/>
            <person name="Vergin K.L."/>
            <person name="Morris R.M."/>
            <person name="Giovannoni S.J."/>
        </authorList>
    </citation>
    <scope>NUCLEOTIDE SEQUENCE [LARGE SCALE GENOMIC DNA]</scope>
    <source>
        <strain evidence="11 12">HTCC2155</strain>
    </source>
</reference>
<feature type="binding site" evidence="8">
    <location>
        <position position="134"/>
    </location>
    <ligand>
        <name>NAD(+)</name>
        <dbReference type="ChEBI" id="CHEBI:57540"/>
    </ligand>
</feature>
<dbReference type="EMBL" id="ABCK01000001">
    <property type="protein sequence ID" value="EDM29737.1"/>
    <property type="molecule type" value="Genomic_DNA"/>
</dbReference>
<feature type="active site" description="Proton donor/acceptor" evidence="6">
    <location>
        <position position="270"/>
    </location>
</feature>
<dbReference type="RefSeq" id="WP_007276854.1">
    <property type="nucleotide sequence ID" value="NZ_ABCK01000001.1"/>
</dbReference>
<dbReference type="PIRSF" id="PIRSF000183">
    <property type="entry name" value="Alanine_dh"/>
    <property type="match status" value="1"/>
</dbReference>
<evidence type="ECO:0000259" key="9">
    <source>
        <dbReference type="SMART" id="SM01002"/>
    </source>
</evidence>
<evidence type="ECO:0000259" key="10">
    <source>
        <dbReference type="SMART" id="SM01003"/>
    </source>
</evidence>
<dbReference type="PANTHER" id="PTHR42795:SF1">
    <property type="entry name" value="ALANINE DEHYDROGENASE"/>
    <property type="match status" value="1"/>
</dbReference>
<organism evidence="11 12">
    <name type="scientific">Lentisphaera araneosa HTCC2155</name>
    <dbReference type="NCBI Taxonomy" id="313628"/>
    <lineage>
        <taxon>Bacteria</taxon>
        <taxon>Pseudomonadati</taxon>
        <taxon>Lentisphaerota</taxon>
        <taxon>Lentisphaeria</taxon>
        <taxon>Lentisphaerales</taxon>
        <taxon>Lentisphaeraceae</taxon>
        <taxon>Lentisphaera</taxon>
    </lineage>
</organism>
<feature type="domain" description="Alanine dehydrogenase/pyridine nucleotide transhydrogenase N-terminal" evidence="10">
    <location>
        <begin position="4"/>
        <end position="137"/>
    </location>
</feature>
<evidence type="ECO:0000256" key="8">
    <source>
        <dbReference type="PIRSR" id="PIRSR000183-3"/>
    </source>
</evidence>
<comment type="caution">
    <text evidence="11">The sequence shown here is derived from an EMBL/GenBank/DDBJ whole genome shotgun (WGS) entry which is preliminary data.</text>
</comment>
<sequence>MKIAIPKEIKKNEYRVGLGPEGAAALIDAGHEVMVETKAGSGAGYNDIFYDQAGCIICDDRKVLHDWAEMIIKVKEPQKEEVALYHENQIIFTYLHLAADDDLIHGLLDKRVEALAYETLQLDDGSLPCLKPMSQIAGRLAIQEGAKYLEKPSGGRGVLLSGVPGVQAGRVLIIGAGMVGRSALKIAVGMGANVTIMDINEGPLSLIDEKYEGRVQTLFASQENVIKELPLADMVVGAVLIPGGKAPTIVTRDMLKLMKKGSLIIDVAVDQGGCVETSRPTTHEEPTYVVDGVLHYCVSNMPGAVALTSSQALSAQTLPYIKMIADLGLEKALESNSALRRAVNLSKGQIIHPALKL</sequence>
<dbReference type="GO" id="GO:0000286">
    <property type="term" value="F:alanine dehydrogenase activity"/>
    <property type="evidence" value="ECO:0007669"/>
    <property type="project" value="UniProtKB-UniRule"/>
</dbReference>
<dbReference type="Pfam" id="PF05222">
    <property type="entry name" value="AlaDh_PNT_N"/>
    <property type="match status" value="1"/>
</dbReference>
<dbReference type="GO" id="GO:0042853">
    <property type="term" value="P:L-alanine catabolic process"/>
    <property type="evidence" value="ECO:0007669"/>
    <property type="project" value="InterPro"/>
</dbReference>
<feature type="binding site" evidence="8">
    <location>
        <begin position="239"/>
        <end position="240"/>
    </location>
    <ligand>
        <name>NAD(+)</name>
        <dbReference type="ChEBI" id="CHEBI:57540"/>
    </ligand>
</feature>
<feature type="domain" description="Alanine dehydrogenase/pyridine nucleotide transhydrogenase NAD(H)-binding" evidence="9">
    <location>
        <begin position="149"/>
        <end position="297"/>
    </location>
</feature>
<gene>
    <name evidence="11" type="ORF">LNTAR_18343</name>
</gene>
<name>A6DG07_9BACT</name>
<comment type="similarity">
    <text evidence="1 5">Belongs to the AlaDH/PNT family.</text>
</comment>
<feature type="active site" description="Proton donor/acceptor" evidence="6">
    <location>
        <position position="96"/>
    </location>
</feature>
<feature type="binding site" evidence="8">
    <location>
        <begin position="298"/>
        <end position="301"/>
    </location>
    <ligand>
        <name>NAD(+)</name>
        <dbReference type="ChEBI" id="CHEBI:57540"/>
    </ligand>
</feature>
<dbReference type="GO" id="GO:0005886">
    <property type="term" value="C:plasma membrane"/>
    <property type="evidence" value="ECO:0007669"/>
    <property type="project" value="TreeGrafter"/>
</dbReference>
<dbReference type="AlphaFoldDB" id="A6DG07"/>
<evidence type="ECO:0000256" key="5">
    <source>
        <dbReference type="PIRNR" id="PIRNR000183"/>
    </source>
</evidence>
<dbReference type="SMART" id="SM01002">
    <property type="entry name" value="AlaDh_PNT_C"/>
    <property type="match status" value="1"/>
</dbReference>
<dbReference type="OrthoDB" id="9804592at2"/>
<dbReference type="eggNOG" id="COG0686">
    <property type="taxonomic scope" value="Bacteria"/>
</dbReference>
<keyword evidence="4 5" id="KW-0520">NAD</keyword>
<dbReference type="Proteomes" id="UP000004947">
    <property type="component" value="Unassembled WGS sequence"/>
</dbReference>
<proteinExistence type="inferred from homology"/>
<dbReference type="PROSITE" id="PS00837">
    <property type="entry name" value="ALADH_PNT_2"/>
    <property type="match status" value="1"/>
</dbReference>
<evidence type="ECO:0000313" key="11">
    <source>
        <dbReference type="EMBL" id="EDM29737.1"/>
    </source>
</evidence>
<dbReference type="GO" id="GO:0000166">
    <property type="term" value="F:nucleotide binding"/>
    <property type="evidence" value="ECO:0007669"/>
    <property type="project" value="UniProtKB-KW"/>
</dbReference>
<dbReference type="InterPro" id="IPR008143">
    <property type="entry name" value="Ala_DH/PNT_CS2"/>
</dbReference>
<dbReference type="Gene3D" id="3.40.50.720">
    <property type="entry name" value="NAD(P)-binding Rossmann-like Domain"/>
    <property type="match status" value="2"/>
</dbReference>
<dbReference type="CDD" id="cd05305">
    <property type="entry name" value="L-AlaDH"/>
    <property type="match status" value="1"/>
</dbReference>
<feature type="binding site" evidence="8">
    <location>
        <begin position="267"/>
        <end position="270"/>
    </location>
    <ligand>
        <name>NAD(+)</name>
        <dbReference type="ChEBI" id="CHEBI:57540"/>
    </ligand>
</feature>
<evidence type="ECO:0000256" key="1">
    <source>
        <dbReference type="ARBA" id="ARBA00005689"/>
    </source>
</evidence>
<evidence type="ECO:0000256" key="4">
    <source>
        <dbReference type="ARBA" id="ARBA00023027"/>
    </source>
</evidence>
<dbReference type="FunFam" id="3.40.50.720:FF:000049">
    <property type="entry name" value="Alanine dehydrogenase"/>
    <property type="match status" value="1"/>
</dbReference>
<dbReference type="SUPFAM" id="SSF52283">
    <property type="entry name" value="Formate/glycerate dehydrogenase catalytic domain-like"/>
    <property type="match status" value="1"/>
</dbReference>
<evidence type="ECO:0000313" key="12">
    <source>
        <dbReference type="Proteomes" id="UP000004947"/>
    </source>
</evidence>
<feature type="binding site" evidence="7">
    <location>
        <position position="75"/>
    </location>
    <ligand>
        <name>substrate</name>
    </ligand>
</feature>
<feature type="binding site" evidence="7">
    <location>
        <position position="15"/>
    </location>
    <ligand>
        <name>substrate</name>
    </ligand>
</feature>
<dbReference type="InterPro" id="IPR007886">
    <property type="entry name" value="AlaDH/PNT_N"/>
</dbReference>
<dbReference type="SMART" id="SM01003">
    <property type="entry name" value="AlaDh_PNT_N"/>
    <property type="match status" value="1"/>
</dbReference>
<evidence type="ECO:0000256" key="6">
    <source>
        <dbReference type="PIRSR" id="PIRSR000183-1"/>
    </source>
</evidence>
<dbReference type="InterPro" id="IPR007698">
    <property type="entry name" value="AlaDH/PNT_NAD(H)-bd"/>
</dbReference>
<dbReference type="Pfam" id="PF01262">
    <property type="entry name" value="AlaDh_PNT_C"/>
    <property type="match status" value="1"/>
</dbReference>
<feature type="binding site" evidence="8">
    <location>
        <position position="198"/>
    </location>
    <ligand>
        <name>NAD(+)</name>
        <dbReference type="ChEBI" id="CHEBI:57540"/>
    </ligand>
</feature>
<comment type="catalytic activity">
    <reaction evidence="5">
        <text>L-alanine + NAD(+) + H2O = pyruvate + NH4(+) + NADH + H(+)</text>
        <dbReference type="Rhea" id="RHEA:18405"/>
        <dbReference type="ChEBI" id="CHEBI:15361"/>
        <dbReference type="ChEBI" id="CHEBI:15377"/>
        <dbReference type="ChEBI" id="CHEBI:15378"/>
        <dbReference type="ChEBI" id="CHEBI:28938"/>
        <dbReference type="ChEBI" id="CHEBI:57540"/>
        <dbReference type="ChEBI" id="CHEBI:57945"/>
        <dbReference type="ChEBI" id="CHEBI:57972"/>
        <dbReference type="EC" id="1.4.1.1"/>
    </reaction>
</comment>
<dbReference type="STRING" id="313628.LNTAR_18343"/>
<evidence type="ECO:0000256" key="7">
    <source>
        <dbReference type="PIRSR" id="PIRSR000183-2"/>
    </source>
</evidence>
<dbReference type="PANTHER" id="PTHR42795">
    <property type="entry name" value="ALANINE DEHYDROGENASE"/>
    <property type="match status" value="1"/>
</dbReference>
<evidence type="ECO:0000256" key="2">
    <source>
        <dbReference type="ARBA" id="ARBA00012897"/>
    </source>
</evidence>